<feature type="binding site" evidence="9">
    <location>
        <position position="134"/>
    </location>
    <ligand>
        <name>ATP</name>
        <dbReference type="ChEBI" id="CHEBI:30616"/>
    </ligand>
</feature>
<evidence type="ECO:0000259" key="11">
    <source>
        <dbReference type="PROSITE" id="PS50011"/>
    </source>
</evidence>
<dbReference type="InterPro" id="IPR008271">
    <property type="entry name" value="Ser/Thr_kinase_AS"/>
</dbReference>
<protein>
    <recommendedName>
        <fullName evidence="1">non-specific serine/threonine protein kinase</fullName>
        <ecNumber evidence="1">2.7.11.1</ecNumber>
    </recommendedName>
</protein>
<keyword evidence="6 9" id="KW-0067">ATP-binding</keyword>
<dbReference type="SUPFAM" id="SSF56112">
    <property type="entry name" value="Protein kinase-like (PK-like)"/>
    <property type="match status" value="1"/>
</dbReference>
<keyword evidence="5" id="KW-0418">Kinase</keyword>
<feature type="domain" description="Protein kinase" evidence="11">
    <location>
        <begin position="105"/>
        <end position="483"/>
    </location>
</feature>
<evidence type="ECO:0000256" key="2">
    <source>
        <dbReference type="ARBA" id="ARBA00022527"/>
    </source>
</evidence>
<evidence type="ECO:0000256" key="4">
    <source>
        <dbReference type="ARBA" id="ARBA00022741"/>
    </source>
</evidence>
<feature type="non-terminal residue" evidence="12">
    <location>
        <position position="1"/>
    </location>
</feature>
<reference evidence="12" key="1">
    <citation type="submission" date="2022-06" db="EMBL/GenBank/DDBJ databases">
        <title>Genome Sequence of Candolleomyces eurysporus.</title>
        <authorList>
            <person name="Buettner E."/>
        </authorList>
    </citation>
    <scope>NUCLEOTIDE SEQUENCE</scope>
    <source>
        <strain evidence="12">VTCC 930004</strain>
    </source>
</reference>
<dbReference type="Gene3D" id="1.10.510.10">
    <property type="entry name" value="Transferase(Phosphotransferase) domain 1"/>
    <property type="match status" value="1"/>
</dbReference>
<dbReference type="InterPro" id="IPR051334">
    <property type="entry name" value="SRPK"/>
</dbReference>
<comment type="catalytic activity">
    <reaction evidence="7">
        <text>L-threonyl-[protein] + ATP = O-phospho-L-threonyl-[protein] + ADP + H(+)</text>
        <dbReference type="Rhea" id="RHEA:46608"/>
        <dbReference type="Rhea" id="RHEA-COMP:11060"/>
        <dbReference type="Rhea" id="RHEA-COMP:11605"/>
        <dbReference type="ChEBI" id="CHEBI:15378"/>
        <dbReference type="ChEBI" id="CHEBI:30013"/>
        <dbReference type="ChEBI" id="CHEBI:30616"/>
        <dbReference type="ChEBI" id="CHEBI:61977"/>
        <dbReference type="ChEBI" id="CHEBI:456216"/>
        <dbReference type="EC" id="2.7.11.1"/>
    </reaction>
</comment>
<dbReference type="GO" id="GO:0005634">
    <property type="term" value="C:nucleus"/>
    <property type="evidence" value="ECO:0007669"/>
    <property type="project" value="TreeGrafter"/>
</dbReference>
<dbReference type="AlphaFoldDB" id="A0A9W8J2B1"/>
<dbReference type="PROSITE" id="PS50011">
    <property type="entry name" value="PROTEIN_KINASE_DOM"/>
    <property type="match status" value="1"/>
</dbReference>
<evidence type="ECO:0000256" key="3">
    <source>
        <dbReference type="ARBA" id="ARBA00022679"/>
    </source>
</evidence>
<evidence type="ECO:0000313" key="13">
    <source>
        <dbReference type="Proteomes" id="UP001140091"/>
    </source>
</evidence>
<dbReference type="InterPro" id="IPR017441">
    <property type="entry name" value="Protein_kinase_ATP_BS"/>
</dbReference>
<evidence type="ECO:0000313" key="12">
    <source>
        <dbReference type="EMBL" id="KAJ2926925.1"/>
    </source>
</evidence>
<evidence type="ECO:0000256" key="1">
    <source>
        <dbReference type="ARBA" id="ARBA00012513"/>
    </source>
</evidence>
<evidence type="ECO:0000256" key="6">
    <source>
        <dbReference type="ARBA" id="ARBA00022840"/>
    </source>
</evidence>
<evidence type="ECO:0000256" key="5">
    <source>
        <dbReference type="ARBA" id="ARBA00022777"/>
    </source>
</evidence>
<dbReference type="GO" id="GO:0005737">
    <property type="term" value="C:cytoplasm"/>
    <property type="evidence" value="ECO:0007669"/>
    <property type="project" value="TreeGrafter"/>
</dbReference>
<dbReference type="PROSITE" id="PS00107">
    <property type="entry name" value="PROTEIN_KINASE_ATP"/>
    <property type="match status" value="1"/>
</dbReference>
<dbReference type="InterPro" id="IPR011009">
    <property type="entry name" value="Kinase-like_dom_sf"/>
</dbReference>
<dbReference type="PANTHER" id="PTHR47634:SF9">
    <property type="entry name" value="PROTEIN KINASE DOMAIN-CONTAINING PROTEIN-RELATED"/>
    <property type="match status" value="1"/>
</dbReference>
<evidence type="ECO:0000256" key="9">
    <source>
        <dbReference type="PROSITE-ProRule" id="PRU10141"/>
    </source>
</evidence>
<dbReference type="PROSITE" id="PS00108">
    <property type="entry name" value="PROTEIN_KINASE_ST"/>
    <property type="match status" value="1"/>
</dbReference>
<gene>
    <name evidence="12" type="ORF">H1R20_g10178</name>
</gene>
<comment type="similarity">
    <text evidence="10">Belongs to the protein kinase superfamily.</text>
</comment>
<dbReference type="FunFam" id="1.10.510.10:FF:000275">
    <property type="entry name" value="SRSF protein kinase 2 isoform X3"/>
    <property type="match status" value="1"/>
</dbReference>
<keyword evidence="4 9" id="KW-0547">Nucleotide-binding</keyword>
<dbReference type="InterPro" id="IPR000719">
    <property type="entry name" value="Prot_kinase_dom"/>
</dbReference>
<dbReference type="OrthoDB" id="5979581at2759"/>
<dbReference type="Proteomes" id="UP001140091">
    <property type="component" value="Unassembled WGS sequence"/>
</dbReference>
<evidence type="ECO:0000256" key="7">
    <source>
        <dbReference type="ARBA" id="ARBA00047899"/>
    </source>
</evidence>
<evidence type="ECO:0000256" key="8">
    <source>
        <dbReference type="ARBA" id="ARBA00048679"/>
    </source>
</evidence>
<sequence length="500" mass="56728">MLSGSLSKAARAPFSPAFSSQWSLTSTCKRRRHRRRFCNPPGTRSHQYAVAVNPATDFFTSTIPGTAQRTKPIGFDEEPCTLAITDGYGYARVDIGDRLGPEDQYEILRKLGWGTYATTWLTFDHQSKKYYALKIVNEYGTFLESNQSLGPKHPRFHEREILGRVSSPIKPHSRGAKQCLRLVHSFYTNQGKAQYLCLVLELGGMDLAALREQVGQDFALPTDLVKSIVKQLCVALDYLHTECKVVHTDLKPANILLGLNSREAKRLVNAMLKETSVQRYPPRKIMGETVEAIRSQPLPPPIDQTDCLSWKFKVADFGSAQWLGRRSANLVQPIRLRAPEVVLGRNWDEKIDIWSLGCLTYEFITGRTLFRAQGGPTWSEEDDLLANQLELLSVNQQFPAYFYQNSKYATRLLAENGSLKNIPDRMMYPKTLAKALSRHRKVPINTEDNSEERDLALAFITRCLSLEPKERASAKELLRHPWIRNFKAPVRKPQTSKSAD</sequence>
<dbReference type="SMART" id="SM00220">
    <property type="entry name" value="S_TKc"/>
    <property type="match status" value="1"/>
</dbReference>
<dbReference type="GO" id="GO:0000245">
    <property type="term" value="P:spliceosomal complex assembly"/>
    <property type="evidence" value="ECO:0007669"/>
    <property type="project" value="TreeGrafter"/>
</dbReference>
<keyword evidence="13" id="KW-1185">Reference proteome</keyword>
<keyword evidence="3" id="KW-0808">Transferase</keyword>
<keyword evidence="2 10" id="KW-0723">Serine/threonine-protein kinase</keyword>
<evidence type="ECO:0000256" key="10">
    <source>
        <dbReference type="RuleBase" id="RU000304"/>
    </source>
</evidence>
<name>A0A9W8J2B1_9AGAR</name>
<dbReference type="Gene3D" id="3.30.200.20">
    <property type="entry name" value="Phosphorylase Kinase, domain 1"/>
    <property type="match status" value="1"/>
</dbReference>
<comment type="caution">
    <text evidence="12">The sequence shown here is derived from an EMBL/GenBank/DDBJ whole genome shotgun (WGS) entry which is preliminary data.</text>
</comment>
<accession>A0A9W8J2B1</accession>
<dbReference type="GO" id="GO:0005524">
    <property type="term" value="F:ATP binding"/>
    <property type="evidence" value="ECO:0007669"/>
    <property type="project" value="UniProtKB-UniRule"/>
</dbReference>
<dbReference type="GO" id="GO:0050684">
    <property type="term" value="P:regulation of mRNA processing"/>
    <property type="evidence" value="ECO:0007669"/>
    <property type="project" value="TreeGrafter"/>
</dbReference>
<dbReference type="EC" id="2.7.11.1" evidence="1"/>
<dbReference type="EMBL" id="JANBPK010001042">
    <property type="protein sequence ID" value="KAJ2926925.1"/>
    <property type="molecule type" value="Genomic_DNA"/>
</dbReference>
<proteinExistence type="inferred from homology"/>
<dbReference type="GO" id="GO:0004674">
    <property type="term" value="F:protein serine/threonine kinase activity"/>
    <property type="evidence" value="ECO:0007669"/>
    <property type="project" value="UniProtKB-KW"/>
</dbReference>
<organism evidence="12 13">
    <name type="scientific">Candolleomyces eurysporus</name>
    <dbReference type="NCBI Taxonomy" id="2828524"/>
    <lineage>
        <taxon>Eukaryota</taxon>
        <taxon>Fungi</taxon>
        <taxon>Dikarya</taxon>
        <taxon>Basidiomycota</taxon>
        <taxon>Agaricomycotina</taxon>
        <taxon>Agaricomycetes</taxon>
        <taxon>Agaricomycetidae</taxon>
        <taxon>Agaricales</taxon>
        <taxon>Agaricineae</taxon>
        <taxon>Psathyrellaceae</taxon>
        <taxon>Candolleomyces</taxon>
    </lineage>
</organism>
<dbReference type="PANTHER" id="PTHR47634">
    <property type="entry name" value="PROTEIN KINASE DOMAIN-CONTAINING PROTEIN-RELATED"/>
    <property type="match status" value="1"/>
</dbReference>
<dbReference type="Pfam" id="PF00069">
    <property type="entry name" value="Pkinase"/>
    <property type="match status" value="2"/>
</dbReference>
<comment type="catalytic activity">
    <reaction evidence="8">
        <text>L-seryl-[protein] + ATP = O-phospho-L-seryl-[protein] + ADP + H(+)</text>
        <dbReference type="Rhea" id="RHEA:17989"/>
        <dbReference type="Rhea" id="RHEA-COMP:9863"/>
        <dbReference type="Rhea" id="RHEA-COMP:11604"/>
        <dbReference type="ChEBI" id="CHEBI:15378"/>
        <dbReference type="ChEBI" id="CHEBI:29999"/>
        <dbReference type="ChEBI" id="CHEBI:30616"/>
        <dbReference type="ChEBI" id="CHEBI:83421"/>
        <dbReference type="ChEBI" id="CHEBI:456216"/>
        <dbReference type="EC" id="2.7.11.1"/>
    </reaction>
</comment>